<dbReference type="Proteomes" id="UP000030686">
    <property type="component" value="Unassembled WGS sequence"/>
</dbReference>
<keyword evidence="2" id="KW-1185">Reference proteome</keyword>
<evidence type="ECO:0000313" key="1">
    <source>
        <dbReference type="EMBL" id="CDM28413.1"/>
    </source>
</evidence>
<accession>W6PW12</accession>
<sequence>MGDKKKKELGVSPMHPLSASLPTYLLIIDLHDLLYTSSLHLEAPGSTNQRMSMHMEYYWGQGLLVSYRIDFSFLFYLGSQG</sequence>
<protein>
    <submittedName>
        <fullName evidence="1">Genomic scaffold, ProqFM164S01</fullName>
    </submittedName>
</protein>
<organism evidence="1 2">
    <name type="scientific">Penicillium roqueforti (strain FM164)</name>
    <dbReference type="NCBI Taxonomy" id="1365484"/>
    <lineage>
        <taxon>Eukaryota</taxon>
        <taxon>Fungi</taxon>
        <taxon>Dikarya</taxon>
        <taxon>Ascomycota</taxon>
        <taxon>Pezizomycotina</taxon>
        <taxon>Eurotiomycetes</taxon>
        <taxon>Eurotiomycetidae</taxon>
        <taxon>Eurotiales</taxon>
        <taxon>Aspergillaceae</taxon>
        <taxon>Penicillium</taxon>
    </lineage>
</organism>
<dbReference type="EMBL" id="HG792015">
    <property type="protein sequence ID" value="CDM28413.1"/>
    <property type="molecule type" value="Genomic_DNA"/>
</dbReference>
<proteinExistence type="predicted"/>
<evidence type="ECO:0000313" key="2">
    <source>
        <dbReference type="Proteomes" id="UP000030686"/>
    </source>
</evidence>
<name>W6PW12_PENRF</name>
<reference evidence="1" key="1">
    <citation type="journal article" date="2014" name="Nat. Commun.">
        <title>Multiple recent horizontal transfers of a large genomic region in cheese making fungi.</title>
        <authorList>
            <person name="Cheeseman K."/>
            <person name="Ropars J."/>
            <person name="Renault P."/>
            <person name="Dupont J."/>
            <person name="Gouzy J."/>
            <person name="Branca A."/>
            <person name="Abraham A.L."/>
            <person name="Ceppi M."/>
            <person name="Conseiller E."/>
            <person name="Debuchy R."/>
            <person name="Malagnac F."/>
            <person name="Goarin A."/>
            <person name="Silar P."/>
            <person name="Lacoste S."/>
            <person name="Sallet E."/>
            <person name="Bensimon A."/>
            <person name="Giraud T."/>
            <person name="Brygoo Y."/>
        </authorList>
    </citation>
    <scope>NUCLEOTIDE SEQUENCE [LARGE SCALE GENOMIC DNA]</scope>
    <source>
        <strain evidence="1">FM164</strain>
    </source>
</reference>
<dbReference type="AlphaFoldDB" id="W6PW12"/>
<gene>
    <name evidence="1" type="ORF">PROQFM164_S01g002224</name>
</gene>